<evidence type="ECO:0000313" key="3">
    <source>
        <dbReference type="EMBL" id="CAK9042411.1"/>
    </source>
</evidence>
<proteinExistence type="predicted"/>
<dbReference type="SMART" id="SM00357">
    <property type="entry name" value="CSP"/>
    <property type="match status" value="1"/>
</dbReference>
<name>A0ABP0LUJ5_9DINO</name>
<evidence type="ECO:0000313" key="4">
    <source>
        <dbReference type="Proteomes" id="UP001642464"/>
    </source>
</evidence>
<sequence>MAVHPAPVGTVLAPVPQVLPAPPPAPPAATWPPHAPQLVPNVYYQAVPTPAFAPQGPATHLPAYQSNFNVPQQVQFLQVPQTFQVASPAVSTGQVFSAPGVSGLPLPLSASPPLAVAGGIQGVQVVQAMPGAIMTGATFGSAGHTGASCEGFGFSKEQCARIIELQQQYQAAGDHESQALVAHYAAAGVDLSEFLEVAAATHRPPLVHDPNRRFKGSVRSWNPDGGFGFIVCAESRAIYNKDIFLHKSEIGHEPDLYKLRRRLEFKDGEPVSFQVEYDDKQKPRAKHVELLDQPKEAPPEPKEEQPPPPPKKRRRRTDQLSK</sequence>
<feature type="region of interest" description="Disordered" evidence="1">
    <location>
        <begin position="274"/>
        <end position="322"/>
    </location>
</feature>
<dbReference type="EMBL" id="CAXAMM010017947">
    <property type="protein sequence ID" value="CAK9042411.1"/>
    <property type="molecule type" value="Genomic_DNA"/>
</dbReference>
<feature type="domain" description="CSD" evidence="2">
    <location>
        <begin position="213"/>
        <end position="290"/>
    </location>
</feature>
<dbReference type="Gene3D" id="2.40.50.140">
    <property type="entry name" value="Nucleic acid-binding proteins"/>
    <property type="match status" value="1"/>
</dbReference>
<dbReference type="Pfam" id="PF00313">
    <property type="entry name" value="CSD"/>
    <property type="match status" value="1"/>
</dbReference>
<reference evidence="3 4" key="1">
    <citation type="submission" date="2024-02" db="EMBL/GenBank/DDBJ databases">
        <authorList>
            <person name="Chen Y."/>
            <person name="Shah S."/>
            <person name="Dougan E. K."/>
            <person name="Thang M."/>
            <person name="Chan C."/>
        </authorList>
    </citation>
    <scope>NUCLEOTIDE SEQUENCE [LARGE SCALE GENOMIC DNA]</scope>
</reference>
<dbReference type="InterPro" id="IPR011129">
    <property type="entry name" value="CSD"/>
</dbReference>
<feature type="compositionally biased region" description="Basic and acidic residues" evidence="1">
    <location>
        <begin position="277"/>
        <end position="305"/>
    </location>
</feature>
<dbReference type="PROSITE" id="PS51857">
    <property type="entry name" value="CSD_2"/>
    <property type="match status" value="1"/>
</dbReference>
<evidence type="ECO:0000259" key="2">
    <source>
        <dbReference type="PROSITE" id="PS51857"/>
    </source>
</evidence>
<gene>
    <name evidence="3" type="ORF">SCF082_LOCUS24403</name>
</gene>
<dbReference type="InterPro" id="IPR002059">
    <property type="entry name" value="CSP_DNA-bd"/>
</dbReference>
<dbReference type="SUPFAM" id="SSF50249">
    <property type="entry name" value="Nucleic acid-binding proteins"/>
    <property type="match status" value="1"/>
</dbReference>
<keyword evidence="4" id="KW-1185">Reference proteome</keyword>
<accession>A0ABP0LUJ5</accession>
<dbReference type="InterPro" id="IPR012340">
    <property type="entry name" value="NA-bd_OB-fold"/>
</dbReference>
<evidence type="ECO:0000256" key="1">
    <source>
        <dbReference type="SAM" id="MobiDB-lite"/>
    </source>
</evidence>
<protein>
    <recommendedName>
        <fullName evidence="2">CSD domain-containing protein</fullName>
    </recommendedName>
</protein>
<comment type="caution">
    <text evidence="3">The sequence shown here is derived from an EMBL/GenBank/DDBJ whole genome shotgun (WGS) entry which is preliminary data.</text>
</comment>
<organism evidence="3 4">
    <name type="scientific">Durusdinium trenchii</name>
    <dbReference type="NCBI Taxonomy" id="1381693"/>
    <lineage>
        <taxon>Eukaryota</taxon>
        <taxon>Sar</taxon>
        <taxon>Alveolata</taxon>
        <taxon>Dinophyceae</taxon>
        <taxon>Suessiales</taxon>
        <taxon>Symbiodiniaceae</taxon>
        <taxon>Durusdinium</taxon>
    </lineage>
</organism>
<dbReference type="Proteomes" id="UP001642464">
    <property type="component" value="Unassembled WGS sequence"/>
</dbReference>